<dbReference type="RefSeq" id="XP_040746499.1">
    <property type="nucleotide sequence ID" value="XM_040886603.1"/>
</dbReference>
<proteinExistence type="predicted"/>
<organism evidence="1 2">
    <name type="scientific">Linderina pennispora</name>
    <dbReference type="NCBI Taxonomy" id="61395"/>
    <lineage>
        <taxon>Eukaryota</taxon>
        <taxon>Fungi</taxon>
        <taxon>Fungi incertae sedis</taxon>
        <taxon>Zoopagomycota</taxon>
        <taxon>Kickxellomycotina</taxon>
        <taxon>Kickxellomycetes</taxon>
        <taxon>Kickxellales</taxon>
        <taxon>Kickxellaceae</taxon>
        <taxon>Linderina</taxon>
    </lineage>
</organism>
<dbReference type="Proteomes" id="UP000193922">
    <property type="component" value="Unassembled WGS sequence"/>
</dbReference>
<protein>
    <submittedName>
        <fullName evidence="1">Uncharacterized protein</fullName>
    </submittedName>
</protein>
<keyword evidence="2" id="KW-1185">Reference proteome</keyword>
<evidence type="ECO:0000313" key="2">
    <source>
        <dbReference type="Proteomes" id="UP000193922"/>
    </source>
</evidence>
<dbReference type="GeneID" id="63803251"/>
<dbReference type="AlphaFoldDB" id="A0A1Y1WI02"/>
<comment type="caution">
    <text evidence="1">The sequence shown here is derived from an EMBL/GenBank/DDBJ whole genome shotgun (WGS) entry which is preliminary data.</text>
</comment>
<sequence>LRWHPITNDRRLATQWVADVLSKNPSAAATWIFVEALLENAGIHARYGYRITKRNLRAQESNGNSSRQMKVTIGHTNILVIRYIPEGSNRQVAMDYLRKSMNALGRFPTGILMYANRFEAYQWSSECSGARLYCMGKTDLFQQCDQIMDYLVRTAQTHT</sequence>
<reference evidence="1 2" key="1">
    <citation type="submission" date="2016-07" db="EMBL/GenBank/DDBJ databases">
        <title>Pervasive Adenine N6-methylation of Active Genes in Fungi.</title>
        <authorList>
            <consortium name="DOE Joint Genome Institute"/>
            <person name="Mondo S.J."/>
            <person name="Dannebaum R.O."/>
            <person name="Kuo R.C."/>
            <person name="Labutti K."/>
            <person name="Haridas S."/>
            <person name="Kuo A."/>
            <person name="Salamov A."/>
            <person name="Ahrendt S.R."/>
            <person name="Lipzen A."/>
            <person name="Sullivan W."/>
            <person name="Andreopoulos W.B."/>
            <person name="Clum A."/>
            <person name="Lindquist E."/>
            <person name="Daum C."/>
            <person name="Ramamoorthy G.K."/>
            <person name="Gryganskyi A."/>
            <person name="Culley D."/>
            <person name="Magnuson J.K."/>
            <person name="James T.Y."/>
            <person name="O'Malley M.A."/>
            <person name="Stajich J.E."/>
            <person name="Spatafora J.W."/>
            <person name="Visel A."/>
            <person name="Grigoriev I.V."/>
        </authorList>
    </citation>
    <scope>NUCLEOTIDE SEQUENCE [LARGE SCALE GENOMIC DNA]</scope>
    <source>
        <strain evidence="1 2">ATCC 12442</strain>
    </source>
</reference>
<dbReference type="EMBL" id="MCFD01000002">
    <property type="protein sequence ID" value="ORX73159.1"/>
    <property type="molecule type" value="Genomic_DNA"/>
</dbReference>
<feature type="non-terminal residue" evidence="1">
    <location>
        <position position="1"/>
    </location>
</feature>
<gene>
    <name evidence="1" type="ORF">DL89DRAFT_265292</name>
</gene>
<evidence type="ECO:0000313" key="1">
    <source>
        <dbReference type="EMBL" id="ORX73159.1"/>
    </source>
</evidence>
<name>A0A1Y1WI02_9FUNG</name>
<accession>A0A1Y1WI02</accession>